<reference evidence="8 9" key="1">
    <citation type="journal article" date="2015" name="Genome Announc.">
        <title>Expanding the biotechnology potential of lactobacilli through comparative genomics of 213 strains and associated genera.</title>
        <authorList>
            <person name="Sun Z."/>
            <person name="Harris H.M."/>
            <person name="McCann A."/>
            <person name="Guo C."/>
            <person name="Argimon S."/>
            <person name="Zhang W."/>
            <person name="Yang X."/>
            <person name="Jeffery I.B."/>
            <person name="Cooney J.C."/>
            <person name="Kagawa T.F."/>
            <person name="Liu W."/>
            <person name="Song Y."/>
            <person name="Salvetti E."/>
            <person name="Wrobel A."/>
            <person name="Rasinkangas P."/>
            <person name="Parkhill J."/>
            <person name="Rea M.C."/>
            <person name="O'Sullivan O."/>
            <person name="Ritari J."/>
            <person name="Douillard F.P."/>
            <person name="Paul Ross R."/>
            <person name="Yang R."/>
            <person name="Briner A.E."/>
            <person name="Felis G.E."/>
            <person name="de Vos W.M."/>
            <person name="Barrangou R."/>
            <person name="Klaenhammer T.R."/>
            <person name="Caufield P.W."/>
            <person name="Cui Y."/>
            <person name="Zhang H."/>
            <person name="O'Toole P.W."/>
        </authorList>
    </citation>
    <scope>NUCLEOTIDE SEQUENCE [LARGE SCALE GENOMIC DNA]</scope>
    <source>
        <strain evidence="8 9">DSM 20335</strain>
    </source>
</reference>
<dbReference type="RefSeq" id="WP_057753947.1">
    <property type="nucleotide sequence ID" value="NZ_AYYK01000001.1"/>
</dbReference>
<name>A0A0R2BK80_9LACO</name>
<dbReference type="InterPro" id="IPR036145">
    <property type="entry name" value="MinC_C_sf"/>
</dbReference>
<dbReference type="EMBL" id="AYYK01000001">
    <property type="protein sequence ID" value="KRM79934.1"/>
    <property type="molecule type" value="Genomic_DNA"/>
</dbReference>
<evidence type="ECO:0000313" key="9">
    <source>
        <dbReference type="Proteomes" id="UP000051813"/>
    </source>
</evidence>
<sequence length="221" mass="24370">MENISLKASNTGYQIEIPATSDFEQSLTELKTMLKKVRGADKSTHDTEFSVKTGQRLLTSEQQVELEKVITAFDHFSMGTVVADVQTNEAAATALHDQKVYFVPQIIRSGQEVFFDGDVVLLGKVHQGAILEAAKNIYVVGNVDGAVLHAGYPDNNDAIITGDVRRAAQIRISNLVAIVADSPELGQQKFAYINDQHELAYAAMTDLEKQKPELYRQMEAQ</sequence>
<keyword evidence="4" id="KW-0131">Cell cycle</keyword>
<dbReference type="GO" id="GO:0000902">
    <property type="term" value="P:cell morphogenesis"/>
    <property type="evidence" value="ECO:0007669"/>
    <property type="project" value="InterPro"/>
</dbReference>
<dbReference type="InterPro" id="IPR055219">
    <property type="entry name" value="MinC_N_1"/>
</dbReference>
<dbReference type="GO" id="GO:1901891">
    <property type="term" value="P:regulation of cell septum assembly"/>
    <property type="evidence" value="ECO:0007669"/>
    <property type="project" value="InterPro"/>
</dbReference>
<dbReference type="InterPro" id="IPR013033">
    <property type="entry name" value="MinC"/>
</dbReference>
<comment type="caution">
    <text evidence="8">The sequence shown here is derived from an EMBL/GenBank/DDBJ whole genome shotgun (WGS) entry which is preliminary data.</text>
</comment>
<gene>
    <name evidence="8" type="ORF">FC84_GL000633</name>
</gene>
<feature type="domain" description="Septum formation inhibitor MinC C-terminal" evidence="6">
    <location>
        <begin position="103"/>
        <end position="195"/>
    </location>
</feature>
<keyword evidence="9" id="KW-1185">Reference proteome</keyword>
<dbReference type="SUPFAM" id="SSF63848">
    <property type="entry name" value="Cell-division inhibitor MinC, C-terminal domain"/>
    <property type="match status" value="1"/>
</dbReference>
<keyword evidence="2" id="KW-0132">Cell division</keyword>
<dbReference type="Pfam" id="PF03775">
    <property type="entry name" value="MinC_C"/>
    <property type="match status" value="1"/>
</dbReference>
<dbReference type="InterPro" id="IPR005526">
    <property type="entry name" value="Septum_form_inhib_MinC_C"/>
</dbReference>
<accession>A0A0R2BK80</accession>
<proteinExistence type="inferred from homology"/>
<dbReference type="GO" id="GO:0000917">
    <property type="term" value="P:division septum assembly"/>
    <property type="evidence" value="ECO:0007669"/>
    <property type="project" value="UniProtKB-KW"/>
</dbReference>
<evidence type="ECO:0000256" key="2">
    <source>
        <dbReference type="ARBA" id="ARBA00022618"/>
    </source>
</evidence>
<evidence type="ECO:0000256" key="3">
    <source>
        <dbReference type="ARBA" id="ARBA00023210"/>
    </source>
</evidence>
<evidence type="ECO:0000256" key="4">
    <source>
        <dbReference type="ARBA" id="ARBA00023306"/>
    </source>
</evidence>
<evidence type="ECO:0000256" key="5">
    <source>
        <dbReference type="ARBA" id="ARBA00046874"/>
    </source>
</evidence>
<protein>
    <submittedName>
        <fullName evidence="8">MinC protein</fullName>
    </submittedName>
</protein>
<dbReference type="PANTHER" id="PTHR34108:SF1">
    <property type="entry name" value="SEPTUM SITE-DETERMINING PROTEIN MINC"/>
    <property type="match status" value="1"/>
</dbReference>
<dbReference type="PATRIC" id="fig|1423738.3.peg.642"/>
<dbReference type="PANTHER" id="PTHR34108">
    <property type="entry name" value="SEPTUM SITE-DETERMINING PROTEIN MINC"/>
    <property type="match status" value="1"/>
</dbReference>
<evidence type="ECO:0000259" key="7">
    <source>
        <dbReference type="Pfam" id="PF22642"/>
    </source>
</evidence>
<dbReference type="STRING" id="1423738.FC84_GL000633"/>
<keyword evidence="3" id="KW-0717">Septation</keyword>
<dbReference type="Proteomes" id="UP000051813">
    <property type="component" value="Unassembled WGS sequence"/>
</dbReference>
<dbReference type="Gene3D" id="2.160.20.70">
    <property type="match status" value="1"/>
</dbReference>
<dbReference type="Gene3D" id="3.30.160.540">
    <property type="match status" value="1"/>
</dbReference>
<dbReference type="OrthoDB" id="9790810at2"/>
<evidence type="ECO:0000256" key="1">
    <source>
        <dbReference type="ARBA" id="ARBA00006291"/>
    </source>
</evidence>
<comment type="similarity">
    <text evidence="1">Belongs to the MinC family.</text>
</comment>
<evidence type="ECO:0000259" key="6">
    <source>
        <dbReference type="Pfam" id="PF03775"/>
    </source>
</evidence>
<feature type="domain" description="Septum site-determining protein MinC N-terminal" evidence="7">
    <location>
        <begin position="4"/>
        <end position="78"/>
    </location>
</feature>
<comment type="subunit">
    <text evidence="5">Interacts with MinD and FtsZ.</text>
</comment>
<organism evidence="8 9">
    <name type="scientific">Lapidilactobacillus dextrinicus DSM 20335</name>
    <dbReference type="NCBI Taxonomy" id="1423738"/>
    <lineage>
        <taxon>Bacteria</taxon>
        <taxon>Bacillati</taxon>
        <taxon>Bacillota</taxon>
        <taxon>Bacilli</taxon>
        <taxon>Lactobacillales</taxon>
        <taxon>Lactobacillaceae</taxon>
        <taxon>Lapidilactobacillus</taxon>
    </lineage>
</organism>
<evidence type="ECO:0000313" key="8">
    <source>
        <dbReference type="EMBL" id="KRM79934.1"/>
    </source>
</evidence>
<dbReference type="Pfam" id="PF22642">
    <property type="entry name" value="MinC_N_1"/>
    <property type="match status" value="1"/>
</dbReference>
<dbReference type="InterPro" id="IPR016098">
    <property type="entry name" value="CAP/MinC_C"/>
</dbReference>
<dbReference type="AlphaFoldDB" id="A0A0R2BK80"/>